<dbReference type="InterPro" id="IPR011330">
    <property type="entry name" value="Glyco_hydro/deAcase_b/a-brl"/>
</dbReference>
<protein>
    <recommendedName>
        <fullName evidence="1">NodB homology domain-containing protein</fullName>
    </recommendedName>
</protein>
<sequence>MLYCSWEKRDSLLVDKVTFLSDLKANYVEMNKFGIKQSDATFFLPPFEWYNDSISVWTKEAGMQIVNFTPGTYSNADYTIPEMKNYYSSQDIYEKIMKAESNNTLNGNILLFHIGTSEKRTDKFYPYMDKLIKTLKQKEYKFVNLN</sequence>
<accession>A0A645DZ68</accession>
<proteinExistence type="predicted"/>
<gene>
    <name evidence="2" type="ORF">SDC9_141749</name>
</gene>
<feature type="domain" description="NodB homology" evidence="1">
    <location>
        <begin position="1"/>
        <end position="143"/>
    </location>
</feature>
<evidence type="ECO:0000259" key="1">
    <source>
        <dbReference type="PROSITE" id="PS51677"/>
    </source>
</evidence>
<comment type="caution">
    <text evidence="2">The sequence shown here is derived from an EMBL/GenBank/DDBJ whole genome shotgun (WGS) entry which is preliminary data.</text>
</comment>
<reference evidence="2" key="1">
    <citation type="submission" date="2019-08" db="EMBL/GenBank/DDBJ databases">
        <authorList>
            <person name="Kucharzyk K."/>
            <person name="Murdoch R.W."/>
            <person name="Higgins S."/>
            <person name="Loffler F."/>
        </authorList>
    </citation>
    <scope>NUCLEOTIDE SEQUENCE</scope>
</reference>
<dbReference type="GO" id="GO:0016810">
    <property type="term" value="F:hydrolase activity, acting on carbon-nitrogen (but not peptide) bonds"/>
    <property type="evidence" value="ECO:0007669"/>
    <property type="project" value="InterPro"/>
</dbReference>
<dbReference type="AlphaFoldDB" id="A0A645DZ68"/>
<organism evidence="2">
    <name type="scientific">bioreactor metagenome</name>
    <dbReference type="NCBI Taxonomy" id="1076179"/>
    <lineage>
        <taxon>unclassified sequences</taxon>
        <taxon>metagenomes</taxon>
        <taxon>ecological metagenomes</taxon>
    </lineage>
</organism>
<dbReference type="InterPro" id="IPR002509">
    <property type="entry name" value="NODB_dom"/>
</dbReference>
<dbReference type="PROSITE" id="PS51677">
    <property type="entry name" value="NODB"/>
    <property type="match status" value="1"/>
</dbReference>
<dbReference type="SUPFAM" id="SSF88713">
    <property type="entry name" value="Glycoside hydrolase/deacetylase"/>
    <property type="match status" value="1"/>
</dbReference>
<dbReference type="GO" id="GO:0005975">
    <property type="term" value="P:carbohydrate metabolic process"/>
    <property type="evidence" value="ECO:0007669"/>
    <property type="project" value="InterPro"/>
</dbReference>
<evidence type="ECO:0000313" key="2">
    <source>
        <dbReference type="EMBL" id="MPM94601.1"/>
    </source>
</evidence>
<dbReference type="EMBL" id="VSSQ01041204">
    <property type="protein sequence ID" value="MPM94601.1"/>
    <property type="molecule type" value="Genomic_DNA"/>
</dbReference>
<dbReference type="Gene3D" id="3.20.20.370">
    <property type="entry name" value="Glycoside hydrolase/deacetylase"/>
    <property type="match status" value="1"/>
</dbReference>
<name>A0A645DZ68_9ZZZZ</name>